<dbReference type="InterPro" id="IPR011683">
    <property type="entry name" value="Glyco_hydro_53"/>
</dbReference>
<dbReference type="PANTHER" id="PTHR34983">
    <property type="entry name" value="ARABINOGALACTAN ENDO-BETA-1,4-GALACTANASE A"/>
    <property type="match status" value="1"/>
</dbReference>
<comment type="similarity">
    <text evidence="1">Belongs to the glycosyl hydrolase 53 family.</text>
</comment>
<proteinExistence type="inferred from homology"/>
<evidence type="ECO:0000256" key="3">
    <source>
        <dbReference type="ARBA" id="ARBA00023295"/>
    </source>
</evidence>
<dbReference type="Gene3D" id="2.60.40.1190">
    <property type="match status" value="1"/>
</dbReference>
<evidence type="ECO:0000259" key="6">
    <source>
        <dbReference type="Pfam" id="PF09985"/>
    </source>
</evidence>
<feature type="domain" description="Glucodextranase-like C-terminal" evidence="6">
    <location>
        <begin position="481"/>
        <end position="737"/>
    </location>
</feature>
<dbReference type="EC" id="3.2.1.89" evidence="7"/>
<dbReference type="Pfam" id="PF07745">
    <property type="entry name" value="Glyco_hydro_53"/>
    <property type="match status" value="1"/>
</dbReference>
<dbReference type="SUPFAM" id="SSF49344">
    <property type="entry name" value="CBD9-like"/>
    <property type="match status" value="1"/>
</dbReference>
<dbReference type="EMBL" id="CP003321">
    <property type="protein sequence ID" value="AFL66263.1"/>
    <property type="molecule type" value="Genomic_DNA"/>
</dbReference>
<organism evidence="7 8">
    <name type="scientific">Desulfurococcus amylolyticus DSM 16532</name>
    <dbReference type="NCBI Taxonomy" id="768672"/>
    <lineage>
        <taxon>Archaea</taxon>
        <taxon>Thermoproteota</taxon>
        <taxon>Thermoprotei</taxon>
        <taxon>Desulfurococcales</taxon>
        <taxon>Desulfurococcaceae</taxon>
        <taxon>Desulfurococcus</taxon>
    </lineage>
</organism>
<dbReference type="CDD" id="cd09626">
    <property type="entry name" value="DOMON_glucodextranase_like"/>
    <property type="match status" value="1"/>
</dbReference>
<feature type="domain" description="Bacterial Ig-like" evidence="5">
    <location>
        <begin position="409"/>
        <end position="463"/>
    </location>
</feature>
<dbReference type="KEGG" id="dfd:Desfe_0353"/>
<dbReference type="GO" id="GO:0031218">
    <property type="term" value="F:arabinogalactan endo-1,4-beta-galactosidase activity"/>
    <property type="evidence" value="ECO:0007669"/>
    <property type="project" value="UniProtKB-EC"/>
</dbReference>
<dbReference type="GO" id="GO:0015926">
    <property type="term" value="F:glucosidase activity"/>
    <property type="evidence" value="ECO:0007669"/>
    <property type="project" value="InterPro"/>
</dbReference>
<dbReference type="GeneID" id="13062041"/>
<accession>I3XQN9</accession>
<dbReference type="InterPro" id="IPR017853">
    <property type="entry name" value="GH"/>
</dbReference>
<dbReference type="Pfam" id="PF09985">
    <property type="entry name" value="Glucodextran_C"/>
    <property type="match status" value="1"/>
</dbReference>
<dbReference type="AlphaFoldDB" id="I3XQN9"/>
<evidence type="ECO:0000256" key="2">
    <source>
        <dbReference type="ARBA" id="ARBA00022801"/>
    </source>
</evidence>
<evidence type="ECO:0000256" key="4">
    <source>
        <dbReference type="SAM" id="Phobius"/>
    </source>
</evidence>
<protein>
    <submittedName>
        <fullName evidence="7">Arabinogalactan endo-1,4-beta-galactosidase</fullName>
        <ecNumber evidence="7">3.2.1.89</ecNumber>
    </submittedName>
</protein>
<keyword evidence="4" id="KW-0812">Transmembrane</keyword>
<evidence type="ECO:0000313" key="7">
    <source>
        <dbReference type="EMBL" id="AFL66263.1"/>
    </source>
</evidence>
<sequence length="808" mass="90298" precursor="true">MNRLPRLVGSLILVASLLAPLLSLITINAQSSSTIHVNPIPGLSGDFLRGLDLSEVPWILELGGKYYYEDGREGDILDIIADNGVNAVRLRVWNNPYDEKGVPYGGGNCDLERMTQFASKVKGKGFKLLIDFHYSDWWADPSKQYKPKAWANLSFNELVSATYNWTRDALLYMKNNNALPDMVQVGNEINNGFLWPDGRVENWTQFVTLLKSAIKAIRDVDPSIKVVIHLSGNRELDYYVNFFERLTNDGVDYDVIALSYYTYWHGSLEKLKKIASTLTSRFNKEIILAEIAYPWTLEDADGYPDLFSSRDQEIKGGYRASVQGQASLIRDIIEALYESAGDKALGVFYWGAAWIPVPGAGWKTGEGNPWENQALFDFNGKALPSLRVFRMIYEAEYIEVKPVELYNPEPLNVTAYAGSKPVLPENTLVVYSDGSIRNATIKWGEIPVYESPGTYYLNGYVENTSIMVVARITVLERLYIDVGDPEGDDKGPGTYGYPTASVYAPGVFDIVRASLEVESEDLVVRVYFKNLGGNPWNGPNGFSLQYIQVYIRTTNPLATNKVYRRDTFGLNIELRDDYAWQYALLISPGWGSGPLPDGELSSLHYANGTVLVEGKDFKVSSNTSDNYVEVRIPLNLLSDWENLKSWKIIVAVASWAGENPDRIRTFAPGGGEWLSDPVAYANESSKPLIQSALLVNVLPKMYDLLIYSQEYPHGLTADQQYTWLMGFNPSKSTLAIIPPEVKQIETVTQTITMTITTTMLSTTEKTVSIYETQTGYPGYTVNTVIGVALLSLALGIGVGYFLLRLQRK</sequence>
<dbReference type="eggNOG" id="arCOG03771">
    <property type="taxonomic scope" value="Archaea"/>
</dbReference>
<keyword evidence="4" id="KW-1133">Transmembrane helix</keyword>
<dbReference type="Gene3D" id="3.20.20.80">
    <property type="entry name" value="Glycosidases"/>
    <property type="match status" value="1"/>
</dbReference>
<dbReference type="Pfam" id="PF07532">
    <property type="entry name" value="Big_4"/>
    <property type="match status" value="1"/>
</dbReference>
<keyword evidence="2 7" id="KW-0378">Hydrolase</keyword>
<dbReference type="RefSeq" id="WP_014767164.1">
    <property type="nucleotide sequence ID" value="NC_018001.1"/>
</dbReference>
<feature type="transmembrane region" description="Helical" evidence="4">
    <location>
        <begin position="779"/>
        <end position="803"/>
    </location>
</feature>
<evidence type="ECO:0000256" key="1">
    <source>
        <dbReference type="ARBA" id="ARBA00010687"/>
    </source>
</evidence>
<evidence type="ECO:0000313" key="8">
    <source>
        <dbReference type="Proteomes" id="UP000006175"/>
    </source>
</evidence>
<dbReference type="SMR" id="I3XQN9"/>
<keyword evidence="8" id="KW-1185">Reference proteome</keyword>
<evidence type="ECO:0000259" key="5">
    <source>
        <dbReference type="Pfam" id="PF07532"/>
    </source>
</evidence>
<name>I3XQN9_DESAM</name>
<keyword evidence="3 7" id="KW-0326">Glycosidase</keyword>
<dbReference type="PANTHER" id="PTHR34983:SF2">
    <property type="entry name" value="ENDO-BETA-1,4-GALACTANASE"/>
    <property type="match status" value="1"/>
</dbReference>
<dbReference type="InterPro" id="IPR011081">
    <property type="entry name" value="Big_4"/>
</dbReference>
<reference evidence="7 8" key="1">
    <citation type="journal article" date="2012" name="J. Bacteriol.">
        <title>Complete Genome Sequence of Desulfurococcus fermentans, a Hyperthermophilic Cellulolytic Crenarchaeon Isolated from a Freshwater Hot Spring in Kamchatka, Russia.</title>
        <authorList>
            <person name="Susanti D."/>
            <person name="Johnson E.F."/>
            <person name="Rodriguez J.R."/>
            <person name="Anderson I."/>
            <person name="Perevalova A.A."/>
            <person name="Kyrpides N."/>
            <person name="Lucas S."/>
            <person name="Han J."/>
            <person name="Lapidus A."/>
            <person name="Cheng J.F."/>
            <person name="Goodwin L."/>
            <person name="Pitluck S."/>
            <person name="Mavrommatis K."/>
            <person name="Peters L."/>
            <person name="Land M.L."/>
            <person name="Hauser L."/>
            <person name="Gopalan V."/>
            <person name="Chan P.P."/>
            <person name="Lowe T.M."/>
            <person name="Atomi H."/>
            <person name="Bonch-Osmolovskaya E.A."/>
            <person name="Woyke T."/>
            <person name="Mukhopadhyay B."/>
        </authorList>
    </citation>
    <scope>NUCLEOTIDE SEQUENCE [LARGE SCALE GENOMIC DNA]</scope>
    <source>
        <strain evidence="7 8">DSM 16532</strain>
    </source>
</reference>
<dbReference type="GO" id="GO:0045490">
    <property type="term" value="P:pectin catabolic process"/>
    <property type="evidence" value="ECO:0007669"/>
    <property type="project" value="TreeGrafter"/>
</dbReference>
<keyword evidence="4" id="KW-0472">Membrane</keyword>
<gene>
    <name evidence="7" type="ORF">Desfe_0353</name>
</gene>
<dbReference type="HOGENOM" id="CLU_348726_0_0_2"/>
<dbReference type="SUPFAM" id="SSF51445">
    <property type="entry name" value="(Trans)glycosidases"/>
    <property type="match status" value="1"/>
</dbReference>
<dbReference type="InterPro" id="IPR019248">
    <property type="entry name" value="Glucodextran_C"/>
</dbReference>
<dbReference type="Proteomes" id="UP000006175">
    <property type="component" value="Chromosome"/>
</dbReference>